<comment type="caution">
    <text evidence="1">The sequence shown here is derived from an EMBL/GenBank/DDBJ whole genome shotgun (WGS) entry which is preliminary data.</text>
</comment>
<evidence type="ECO:0000313" key="1">
    <source>
        <dbReference type="EMBL" id="GAI15641.1"/>
    </source>
</evidence>
<dbReference type="SUPFAM" id="SSF102114">
    <property type="entry name" value="Radical SAM enzymes"/>
    <property type="match status" value="1"/>
</dbReference>
<protein>
    <recommendedName>
        <fullName evidence="2">Uroporphyrinogen decarboxylase (URO-D) domain-containing protein</fullName>
    </recommendedName>
</protein>
<feature type="non-terminal residue" evidence="1">
    <location>
        <position position="289"/>
    </location>
</feature>
<gene>
    <name evidence="1" type="ORF">S06H3_16245</name>
</gene>
<evidence type="ECO:0008006" key="2">
    <source>
        <dbReference type="Google" id="ProtNLM"/>
    </source>
</evidence>
<dbReference type="InterPro" id="IPR058240">
    <property type="entry name" value="rSAM_sf"/>
</dbReference>
<sequence length="289" mass="33244">MFINAPTSFKEPPPTWSHDLTVELAVEEQRGHPVGCIDNAIYRLDLEVLRNSVEKLKPDRIVIYGGLGQYRFIKEYLVTFPSAKVMGFPDGILDLPIEEGAIPPDDPDDLPHPAWNFIPVEDYFRNSPLPYTVETMAVERRAVFKSQWGDREQSPRYVADTLRYLKLHHNFDFVFFEDDFSKNKDRTYKLIEELEGQDMIGLFGWGCRADIKEIDRNLLKVFREARCAFVDFGEIDAIDTRDEATMERTQAAINSSKAAEIFPVIRPTIGHPETERDDLVALLKFLKGN</sequence>
<dbReference type="AlphaFoldDB" id="X1MC29"/>
<proteinExistence type="predicted"/>
<dbReference type="EMBL" id="BARV01008028">
    <property type="protein sequence ID" value="GAI15641.1"/>
    <property type="molecule type" value="Genomic_DNA"/>
</dbReference>
<name>X1MC29_9ZZZZ</name>
<accession>X1MC29</accession>
<reference evidence="1" key="1">
    <citation type="journal article" date="2014" name="Front. Microbiol.">
        <title>High frequency of phylogenetically diverse reductive dehalogenase-homologous genes in deep subseafloor sedimentary metagenomes.</title>
        <authorList>
            <person name="Kawai M."/>
            <person name="Futagami T."/>
            <person name="Toyoda A."/>
            <person name="Takaki Y."/>
            <person name="Nishi S."/>
            <person name="Hori S."/>
            <person name="Arai W."/>
            <person name="Tsubouchi T."/>
            <person name="Morono Y."/>
            <person name="Uchiyama I."/>
            <person name="Ito T."/>
            <person name="Fujiyama A."/>
            <person name="Inagaki F."/>
            <person name="Takami H."/>
        </authorList>
    </citation>
    <scope>NUCLEOTIDE SEQUENCE</scope>
    <source>
        <strain evidence="1">Expedition CK06-06</strain>
    </source>
</reference>
<organism evidence="1">
    <name type="scientific">marine sediment metagenome</name>
    <dbReference type="NCBI Taxonomy" id="412755"/>
    <lineage>
        <taxon>unclassified sequences</taxon>
        <taxon>metagenomes</taxon>
        <taxon>ecological metagenomes</taxon>
    </lineage>
</organism>